<keyword evidence="6 7" id="KW-0472">Membrane</keyword>
<feature type="transmembrane region" description="Helical" evidence="7">
    <location>
        <begin position="148"/>
        <end position="170"/>
    </location>
</feature>
<evidence type="ECO:0000313" key="11">
    <source>
        <dbReference type="Proteomes" id="UP000198882"/>
    </source>
</evidence>
<dbReference type="STRING" id="1095776.SAMN04515672_1408"/>
<feature type="transmembrane region" description="Helical" evidence="7">
    <location>
        <begin position="117"/>
        <end position="136"/>
    </location>
</feature>
<comment type="subcellular location">
    <subcellularLocation>
        <location evidence="1">Membrane</location>
        <topology evidence="1">Multi-pass membrane protein</topology>
    </subcellularLocation>
</comment>
<feature type="transmembrane region" description="Helical" evidence="7">
    <location>
        <begin position="351"/>
        <end position="370"/>
    </location>
</feature>
<dbReference type="Proteomes" id="UP000198882">
    <property type="component" value="Unassembled WGS sequence"/>
</dbReference>
<dbReference type="InterPro" id="IPR006153">
    <property type="entry name" value="Cation/H_exchanger_TM"/>
</dbReference>
<feature type="transmembrane region" description="Helical" evidence="7">
    <location>
        <begin position="320"/>
        <end position="345"/>
    </location>
</feature>
<dbReference type="RefSeq" id="WP_090303822.1">
    <property type="nucleotide sequence ID" value="NZ_FNFE01000001.1"/>
</dbReference>
<dbReference type="InterPro" id="IPR003148">
    <property type="entry name" value="RCK_N"/>
</dbReference>
<dbReference type="SUPFAM" id="SSF51735">
    <property type="entry name" value="NAD(P)-binding Rossmann-fold domains"/>
    <property type="match status" value="1"/>
</dbReference>
<accession>A0A1G8VMD4</accession>
<keyword evidence="5 7" id="KW-1133">Transmembrane helix</keyword>
<proteinExistence type="inferred from homology"/>
<evidence type="ECO:0000313" key="10">
    <source>
        <dbReference type="EMBL" id="SDJ67143.1"/>
    </source>
</evidence>
<dbReference type="AlphaFoldDB" id="A0A1G8VMD4"/>
<dbReference type="GO" id="GO:1902600">
    <property type="term" value="P:proton transmembrane transport"/>
    <property type="evidence" value="ECO:0007669"/>
    <property type="project" value="InterPro"/>
</dbReference>
<evidence type="ECO:0000256" key="5">
    <source>
        <dbReference type="ARBA" id="ARBA00022989"/>
    </source>
</evidence>
<evidence type="ECO:0000256" key="7">
    <source>
        <dbReference type="SAM" id="Phobius"/>
    </source>
</evidence>
<sequence length="567" mass="61570">MSELIIALSVMFVTAGALLLVANHFGFSPIPFYIIAGLITGASGFVDQPDLIELAQWGIAFLVFVFGIQVDFNDIQSVFRDAEVAAFTQLLIVGSIATVVGYGFAVFFGAEYPLRNAIYFAAAATLSSTIVGAGVLEREIRSNLVHGRLASSIHFFDDMVAIGVILVISAETLSDPQLITSNIGYGVLFLLAGLLLYRHGFPLLVRAADGFEELILMGSISILIAFIAAAEAVGISIVIGAFAAGIAIRSDGAQALGVRNGIESIRDFFVAIFFITVGALVQIPTFEALVLAASLLALVLFVSPLVHTLAFLYEGYDTRTAFLASSSLNQVSELSLVIAIQAWLLQTISDGLFDAIILAAAATMILSVVAKRYEDLVYHTIVERLFRGRQTRYVDEHSRVEEEIDGHVVVVGYGRQGRLLVNRLEKLEVPYVVVENDPVLYDELQLDCKNYVFGDAMASYPLERARVADAELVVSTVDHMPLSTHLLEFETDADVILRAESSRDATQLLDSGAAFVNVPNVLASDQLLDNVEQVIENEDATTALKNEHLEVLGNLERYGFASRFERT</sequence>
<evidence type="ECO:0000259" key="8">
    <source>
        <dbReference type="Pfam" id="PF00999"/>
    </source>
</evidence>
<protein>
    <submittedName>
        <fullName evidence="10">Monovalent cation:H+ antiporter-2, CPA2 family</fullName>
    </submittedName>
</protein>
<feature type="transmembrane region" description="Helical" evidence="7">
    <location>
        <begin position="182"/>
        <end position="200"/>
    </location>
</feature>
<feature type="domain" description="Cation/H+ exchanger transmembrane" evidence="8">
    <location>
        <begin position="16"/>
        <end position="369"/>
    </location>
</feature>
<dbReference type="Gene3D" id="1.20.1530.20">
    <property type="match status" value="1"/>
</dbReference>
<feature type="transmembrane region" description="Helical" evidence="7">
    <location>
        <begin position="268"/>
        <end position="285"/>
    </location>
</feature>
<feature type="transmembrane region" description="Helical" evidence="7">
    <location>
        <begin position="220"/>
        <end position="248"/>
    </location>
</feature>
<feature type="transmembrane region" description="Helical" evidence="7">
    <location>
        <begin position="291"/>
        <end position="313"/>
    </location>
</feature>
<comment type="similarity">
    <text evidence="2">Belongs to the monovalent cation:proton antiporter 2 (CPA2) transporter (TC 2.A.37) family.</text>
</comment>
<dbReference type="GO" id="GO:0015297">
    <property type="term" value="F:antiporter activity"/>
    <property type="evidence" value="ECO:0007669"/>
    <property type="project" value="InterPro"/>
</dbReference>
<dbReference type="Pfam" id="PF00999">
    <property type="entry name" value="Na_H_Exchanger"/>
    <property type="match status" value="1"/>
</dbReference>
<keyword evidence="3" id="KW-0813">Transport</keyword>
<evidence type="ECO:0000256" key="3">
    <source>
        <dbReference type="ARBA" id="ARBA00022448"/>
    </source>
</evidence>
<dbReference type="GO" id="GO:0006813">
    <property type="term" value="P:potassium ion transport"/>
    <property type="evidence" value="ECO:0007669"/>
    <property type="project" value="InterPro"/>
</dbReference>
<dbReference type="OrthoDB" id="43518at2157"/>
<evidence type="ECO:0000256" key="1">
    <source>
        <dbReference type="ARBA" id="ARBA00004141"/>
    </source>
</evidence>
<feature type="transmembrane region" description="Helical" evidence="7">
    <location>
        <begin position="30"/>
        <end position="47"/>
    </location>
</feature>
<dbReference type="InterPro" id="IPR038770">
    <property type="entry name" value="Na+/solute_symporter_sf"/>
</dbReference>
<gene>
    <name evidence="10" type="ORF">SAMN04515672_1408</name>
</gene>
<feature type="transmembrane region" description="Helical" evidence="7">
    <location>
        <begin position="54"/>
        <end position="72"/>
    </location>
</feature>
<feature type="transmembrane region" description="Helical" evidence="7">
    <location>
        <begin position="84"/>
        <end position="110"/>
    </location>
</feature>
<dbReference type="Pfam" id="PF02254">
    <property type="entry name" value="TrkA_N"/>
    <property type="match status" value="1"/>
</dbReference>
<dbReference type="PANTHER" id="PTHR42751:SF6">
    <property type="entry name" value="CONSERVED INTEGRAL MEMBRANE TRANSPORT PROTEIN-RELATED"/>
    <property type="match status" value="1"/>
</dbReference>
<name>A0A1G8VMD4_9EURY</name>
<dbReference type="GO" id="GO:0016020">
    <property type="term" value="C:membrane"/>
    <property type="evidence" value="ECO:0007669"/>
    <property type="project" value="UniProtKB-SubCell"/>
</dbReference>
<feature type="domain" description="RCK N-terminal" evidence="9">
    <location>
        <begin position="408"/>
        <end position="516"/>
    </location>
</feature>
<evidence type="ECO:0000256" key="2">
    <source>
        <dbReference type="ARBA" id="ARBA00005551"/>
    </source>
</evidence>
<evidence type="ECO:0000256" key="4">
    <source>
        <dbReference type="ARBA" id="ARBA00022692"/>
    </source>
</evidence>
<dbReference type="Gene3D" id="3.40.50.720">
    <property type="entry name" value="NAD(P)-binding Rossmann-like Domain"/>
    <property type="match status" value="1"/>
</dbReference>
<organism evidence="10 11">
    <name type="scientific">Natronorubrum texcoconense</name>
    <dbReference type="NCBI Taxonomy" id="1095776"/>
    <lineage>
        <taxon>Archaea</taxon>
        <taxon>Methanobacteriati</taxon>
        <taxon>Methanobacteriota</taxon>
        <taxon>Stenosarchaea group</taxon>
        <taxon>Halobacteria</taxon>
        <taxon>Halobacteriales</taxon>
        <taxon>Natrialbaceae</taxon>
        <taxon>Natronorubrum</taxon>
    </lineage>
</organism>
<evidence type="ECO:0000256" key="6">
    <source>
        <dbReference type="ARBA" id="ARBA00023136"/>
    </source>
</evidence>
<dbReference type="InterPro" id="IPR036291">
    <property type="entry name" value="NAD(P)-bd_dom_sf"/>
</dbReference>
<dbReference type="PANTHER" id="PTHR42751">
    <property type="entry name" value="SODIUM/HYDROGEN EXCHANGER FAMILY/TRKA DOMAIN PROTEIN"/>
    <property type="match status" value="1"/>
</dbReference>
<evidence type="ECO:0000259" key="9">
    <source>
        <dbReference type="Pfam" id="PF02254"/>
    </source>
</evidence>
<reference evidence="11" key="1">
    <citation type="submission" date="2016-10" db="EMBL/GenBank/DDBJ databases">
        <authorList>
            <person name="Varghese N."/>
            <person name="Submissions S."/>
        </authorList>
    </citation>
    <scope>NUCLEOTIDE SEQUENCE [LARGE SCALE GENOMIC DNA]</scope>
    <source>
        <strain evidence="11">B4,CECT 8067,JCM 17497</strain>
    </source>
</reference>
<keyword evidence="11" id="KW-1185">Reference proteome</keyword>
<keyword evidence="4 7" id="KW-0812">Transmembrane</keyword>
<dbReference type="EMBL" id="FNFE01000001">
    <property type="protein sequence ID" value="SDJ67143.1"/>
    <property type="molecule type" value="Genomic_DNA"/>
</dbReference>